<dbReference type="AlphaFoldDB" id="A0A811L543"/>
<dbReference type="Proteomes" id="UP000783686">
    <property type="component" value="Unassembled WGS sequence"/>
</dbReference>
<proteinExistence type="predicted"/>
<accession>A0A811L543</accession>
<protein>
    <submittedName>
        <fullName evidence="2">Uncharacterized protein</fullName>
    </submittedName>
</protein>
<sequence length="248" mass="27535">MPDDEGLFQKSSSHGHDTSIYGTNQEHSKHDSNSEVETAISSSLTKLKVNRTSPVPDSLPKHGYSDLEVSMDIIGNTIEPLELAGRIPRYNRIKLCGYVAVTETRKRDKGPGYQKMADRQVPNPFRRYGSLKTLHGIGGWVTPKGTDKRHEYVKMGTKAPKRPTGPEFGLHKEVLLSKDVVTLPAVKTNSSQEAILVIANQIKKKVPTFETEIIKKCNEKRQPLKANNKKESASSSSSTTNTNKRTSH</sequence>
<evidence type="ECO:0000313" key="3">
    <source>
        <dbReference type="Proteomes" id="UP000614601"/>
    </source>
</evidence>
<keyword evidence="3" id="KW-1185">Reference proteome</keyword>
<dbReference type="EMBL" id="CAJFCW020000005">
    <property type="protein sequence ID" value="CAG9119791.1"/>
    <property type="molecule type" value="Genomic_DNA"/>
</dbReference>
<comment type="caution">
    <text evidence="2">The sequence shown here is derived from an EMBL/GenBank/DDBJ whole genome shotgun (WGS) entry which is preliminary data.</text>
</comment>
<dbReference type="Proteomes" id="UP000614601">
    <property type="component" value="Unassembled WGS sequence"/>
</dbReference>
<dbReference type="EMBL" id="CAJFDH010000005">
    <property type="protein sequence ID" value="CAD5224296.1"/>
    <property type="molecule type" value="Genomic_DNA"/>
</dbReference>
<dbReference type="OrthoDB" id="5832592at2759"/>
<gene>
    <name evidence="2" type="ORF">BOKJ2_LOCUS11008</name>
</gene>
<evidence type="ECO:0000313" key="2">
    <source>
        <dbReference type="EMBL" id="CAD5224296.1"/>
    </source>
</evidence>
<feature type="compositionally biased region" description="Low complexity" evidence="1">
    <location>
        <begin position="233"/>
        <end position="248"/>
    </location>
</feature>
<reference evidence="2" key="1">
    <citation type="submission" date="2020-09" db="EMBL/GenBank/DDBJ databases">
        <authorList>
            <person name="Kikuchi T."/>
        </authorList>
    </citation>
    <scope>NUCLEOTIDE SEQUENCE</scope>
    <source>
        <strain evidence="2">SH1</strain>
    </source>
</reference>
<name>A0A811L543_9BILA</name>
<feature type="compositionally biased region" description="Basic and acidic residues" evidence="1">
    <location>
        <begin position="219"/>
        <end position="232"/>
    </location>
</feature>
<feature type="region of interest" description="Disordered" evidence="1">
    <location>
        <begin position="219"/>
        <end position="248"/>
    </location>
</feature>
<organism evidence="2 3">
    <name type="scientific">Bursaphelenchus okinawaensis</name>
    <dbReference type="NCBI Taxonomy" id="465554"/>
    <lineage>
        <taxon>Eukaryota</taxon>
        <taxon>Metazoa</taxon>
        <taxon>Ecdysozoa</taxon>
        <taxon>Nematoda</taxon>
        <taxon>Chromadorea</taxon>
        <taxon>Rhabditida</taxon>
        <taxon>Tylenchina</taxon>
        <taxon>Tylenchomorpha</taxon>
        <taxon>Aphelenchoidea</taxon>
        <taxon>Aphelenchoididae</taxon>
        <taxon>Bursaphelenchus</taxon>
    </lineage>
</organism>
<evidence type="ECO:0000256" key="1">
    <source>
        <dbReference type="SAM" id="MobiDB-lite"/>
    </source>
</evidence>
<feature type="region of interest" description="Disordered" evidence="1">
    <location>
        <begin position="1"/>
        <end position="42"/>
    </location>
</feature>